<name>A0ABY9Q0U5_9FIRM</name>
<sequence>MSKIYGYCRISTKNQSIERQIRNIKDLYPSAIILEESFTGTKIEGRKEFNKLLSKVKSGDTIVFDSVSRMSRNVEEGYKLYEELYNKGIELIFIKEPHINTTTYKQALTNNIELTGTSVDSILKGVNEYLLALAKEQIKLAFIQAEKEVKDLQQRTKEGIETARLNGKQIGLEKGTKLITKKSIAAKEQIQKYSKDFNGSLKDTEVMKLIGVARNSYYKYKKELIEELHNAQCRN</sequence>
<feature type="domain" description="Resolvase/invertase-type recombinase catalytic" evidence="1">
    <location>
        <begin position="3"/>
        <end position="167"/>
    </location>
</feature>
<dbReference type="Pfam" id="PF00239">
    <property type="entry name" value="Resolvase"/>
    <property type="match status" value="1"/>
</dbReference>
<dbReference type="EMBL" id="CP101637">
    <property type="protein sequence ID" value="WMT81211.1"/>
    <property type="molecule type" value="Genomic_DNA"/>
</dbReference>
<accession>A0ABY9Q0U5</accession>
<reference evidence="2 3" key="1">
    <citation type="submission" date="2022-07" db="EMBL/GenBank/DDBJ databases">
        <title>Genome sequence of Terrisporobacter mayombei DSM6539.</title>
        <authorList>
            <person name="Boeer T."/>
            <person name="Bengelsdorf F.R."/>
            <person name="Daniel R."/>
            <person name="Poehlein A."/>
        </authorList>
    </citation>
    <scope>NUCLEOTIDE SEQUENCE [LARGE SCALE GENOMIC DNA]</scope>
    <source>
        <strain evidence="2 3">DSM 6539</strain>
    </source>
</reference>
<dbReference type="PANTHER" id="PTHR30461:SF23">
    <property type="entry name" value="DNA RECOMBINASE-RELATED"/>
    <property type="match status" value="1"/>
</dbReference>
<organism evidence="2 3">
    <name type="scientific">Terrisporobacter mayombei</name>
    <dbReference type="NCBI Taxonomy" id="1541"/>
    <lineage>
        <taxon>Bacteria</taxon>
        <taxon>Bacillati</taxon>
        <taxon>Bacillota</taxon>
        <taxon>Clostridia</taxon>
        <taxon>Peptostreptococcales</taxon>
        <taxon>Peptostreptococcaceae</taxon>
        <taxon>Terrisporobacter</taxon>
    </lineage>
</organism>
<dbReference type="PROSITE" id="PS51736">
    <property type="entry name" value="RECOMBINASES_3"/>
    <property type="match status" value="1"/>
</dbReference>
<proteinExistence type="predicted"/>
<evidence type="ECO:0000313" key="2">
    <source>
        <dbReference type="EMBL" id="WMT81211.1"/>
    </source>
</evidence>
<dbReference type="SUPFAM" id="SSF53041">
    <property type="entry name" value="Resolvase-like"/>
    <property type="match status" value="1"/>
</dbReference>
<dbReference type="Proteomes" id="UP001235030">
    <property type="component" value="Chromosome"/>
</dbReference>
<dbReference type="Gene3D" id="3.40.50.1390">
    <property type="entry name" value="Resolvase, N-terminal catalytic domain"/>
    <property type="match status" value="1"/>
</dbReference>
<dbReference type="SMART" id="SM00857">
    <property type="entry name" value="Resolvase"/>
    <property type="match status" value="1"/>
</dbReference>
<keyword evidence="3" id="KW-1185">Reference proteome</keyword>
<gene>
    <name evidence="2" type="ORF">TEMA_15450</name>
</gene>
<protein>
    <recommendedName>
        <fullName evidence="1">Resolvase/invertase-type recombinase catalytic domain-containing protein</fullName>
    </recommendedName>
</protein>
<dbReference type="InterPro" id="IPR050639">
    <property type="entry name" value="SSR_resolvase"/>
</dbReference>
<evidence type="ECO:0000313" key="3">
    <source>
        <dbReference type="Proteomes" id="UP001235030"/>
    </source>
</evidence>
<dbReference type="InterPro" id="IPR006119">
    <property type="entry name" value="Resolv_N"/>
</dbReference>
<dbReference type="RefSeq" id="WP_228103390.1">
    <property type="nucleotide sequence ID" value="NZ_CP101637.1"/>
</dbReference>
<dbReference type="InterPro" id="IPR036162">
    <property type="entry name" value="Resolvase-like_N_sf"/>
</dbReference>
<evidence type="ECO:0000259" key="1">
    <source>
        <dbReference type="PROSITE" id="PS51736"/>
    </source>
</evidence>
<dbReference type="PANTHER" id="PTHR30461">
    <property type="entry name" value="DNA-INVERTASE FROM LAMBDOID PROPHAGE"/>
    <property type="match status" value="1"/>
</dbReference>
<dbReference type="CDD" id="cd03768">
    <property type="entry name" value="SR_ResInv"/>
    <property type="match status" value="1"/>
</dbReference>